<reference evidence="2 3" key="1">
    <citation type="submission" date="2019-05" db="EMBL/GenBank/DDBJ databases">
        <title>Streptomyces sp. NEAU-C151, a novel actinomycete isolated from soil.</title>
        <authorList>
            <person name="Han L."/>
            <person name="Jiang H."/>
        </authorList>
    </citation>
    <scope>NUCLEOTIDE SEQUENCE [LARGE SCALE GENOMIC DNA]</scope>
    <source>
        <strain evidence="2 3">NEAU-C151</strain>
    </source>
</reference>
<gene>
    <name evidence="2" type="ORF">FE633_15420</name>
</gene>
<dbReference type="Proteomes" id="UP000305906">
    <property type="component" value="Unassembled WGS sequence"/>
</dbReference>
<accession>A0A5R9FVQ9</accession>
<dbReference type="Pfam" id="PF12706">
    <property type="entry name" value="Lactamase_B_2"/>
    <property type="match status" value="1"/>
</dbReference>
<dbReference type="RefSeq" id="WP_138045698.1">
    <property type="nucleotide sequence ID" value="NZ_VBZC01000014.1"/>
</dbReference>
<dbReference type="EMBL" id="VBZC01000014">
    <property type="protein sequence ID" value="TLS45448.1"/>
    <property type="molecule type" value="Genomic_DNA"/>
</dbReference>
<feature type="domain" description="Metallo-beta-lactamase" evidence="1">
    <location>
        <begin position="75"/>
        <end position="174"/>
    </location>
</feature>
<dbReference type="SUPFAM" id="SSF56281">
    <property type="entry name" value="Metallo-hydrolase/oxidoreductase"/>
    <property type="match status" value="1"/>
</dbReference>
<comment type="caution">
    <text evidence="2">The sequence shown here is derived from an EMBL/GenBank/DDBJ whole genome shotgun (WGS) entry which is preliminary data.</text>
</comment>
<evidence type="ECO:0000259" key="1">
    <source>
        <dbReference type="Pfam" id="PF12706"/>
    </source>
</evidence>
<proteinExistence type="predicted"/>
<protein>
    <recommendedName>
        <fullName evidence="1">Metallo-beta-lactamase domain-containing protein</fullName>
    </recommendedName>
</protein>
<keyword evidence="3" id="KW-1185">Reference proteome</keyword>
<organism evidence="2 3">
    <name type="scientific">Streptomyces montanus</name>
    <dbReference type="NCBI Taxonomy" id="2580423"/>
    <lineage>
        <taxon>Bacteria</taxon>
        <taxon>Bacillati</taxon>
        <taxon>Actinomycetota</taxon>
        <taxon>Actinomycetes</taxon>
        <taxon>Kitasatosporales</taxon>
        <taxon>Streptomycetaceae</taxon>
        <taxon>Streptomyces</taxon>
    </lineage>
</organism>
<dbReference type="InterPro" id="IPR036866">
    <property type="entry name" value="RibonucZ/Hydroxyglut_hydro"/>
</dbReference>
<name>A0A5R9FVQ9_9ACTN</name>
<sequence length="215" mass="23103">MNRRLRLTLLGVGAMNSPRFAPAGLLLRCAGHSAAFDGGPGAEPPPGRLGAWLVTDEQAELRSALRRQAAARGVQVRAGDLELGEVLVRCCSVEHTSHPAYGYRIEAGGLVVVWAPEFWQFPAWAARADLMFAEAAAWDRPIRFRGGVGGHASVRAVAEQAVRHGVRRLVYAHIGRPTLRAIDAGSKPPAGEWGVEGRTYALRFAQVDEKGRAGP</sequence>
<evidence type="ECO:0000313" key="3">
    <source>
        <dbReference type="Proteomes" id="UP000305906"/>
    </source>
</evidence>
<evidence type="ECO:0000313" key="2">
    <source>
        <dbReference type="EMBL" id="TLS45448.1"/>
    </source>
</evidence>
<dbReference type="Gene3D" id="3.60.15.10">
    <property type="entry name" value="Ribonuclease Z/Hydroxyacylglutathione hydrolase-like"/>
    <property type="match status" value="1"/>
</dbReference>
<dbReference type="AlphaFoldDB" id="A0A5R9FVQ9"/>
<dbReference type="InterPro" id="IPR001279">
    <property type="entry name" value="Metallo-B-lactamas"/>
</dbReference>